<reference evidence="2" key="2">
    <citation type="submission" date="2020-05" db="UniProtKB">
        <authorList>
            <consortium name="EnsemblMetazoa"/>
        </authorList>
    </citation>
    <scope>IDENTIFICATION</scope>
</reference>
<keyword evidence="3" id="KW-1185">Reference proteome</keyword>
<dbReference type="VEuPathDB" id="VectorBase:ASIC016360"/>
<evidence type="ECO:0000313" key="2">
    <source>
        <dbReference type="EnsemblMetazoa" id="ASIC016360-PA"/>
    </source>
</evidence>
<evidence type="ECO:0000313" key="1">
    <source>
        <dbReference type="EMBL" id="KFB48239.1"/>
    </source>
</evidence>
<evidence type="ECO:0000313" key="3">
    <source>
        <dbReference type="Proteomes" id="UP000030765"/>
    </source>
</evidence>
<proteinExistence type="predicted"/>
<dbReference type="EnsemblMetazoa" id="ASIC016360-RA">
    <property type="protein sequence ID" value="ASIC016360-PA"/>
    <property type="gene ID" value="ASIC016360"/>
</dbReference>
<accession>A0A084WDE5</accession>
<reference evidence="1 3" key="1">
    <citation type="journal article" date="2014" name="BMC Genomics">
        <title>Genome sequence of Anopheles sinensis provides insight into genetics basis of mosquito competence for malaria parasites.</title>
        <authorList>
            <person name="Zhou D."/>
            <person name="Zhang D."/>
            <person name="Ding G."/>
            <person name="Shi L."/>
            <person name="Hou Q."/>
            <person name="Ye Y."/>
            <person name="Xu Y."/>
            <person name="Zhou H."/>
            <person name="Xiong C."/>
            <person name="Li S."/>
            <person name="Yu J."/>
            <person name="Hong S."/>
            <person name="Yu X."/>
            <person name="Zou P."/>
            <person name="Chen C."/>
            <person name="Chang X."/>
            <person name="Wang W."/>
            <person name="Lv Y."/>
            <person name="Sun Y."/>
            <person name="Ma L."/>
            <person name="Shen B."/>
            <person name="Zhu C."/>
        </authorList>
    </citation>
    <scope>NUCLEOTIDE SEQUENCE [LARGE SCALE GENOMIC DNA]</scope>
</reference>
<dbReference type="AlphaFoldDB" id="A0A084WDE5"/>
<organism evidence="1">
    <name type="scientific">Anopheles sinensis</name>
    <name type="common">Mosquito</name>
    <dbReference type="NCBI Taxonomy" id="74873"/>
    <lineage>
        <taxon>Eukaryota</taxon>
        <taxon>Metazoa</taxon>
        <taxon>Ecdysozoa</taxon>
        <taxon>Arthropoda</taxon>
        <taxon>Hexapoda</taxon>
        <taxon>Insecta</taxon>
        <taxon>Pterygota</taxon>
        <taxon>Neoptera</taxon>
        <taxon>Endopterygota</taxon>
        <taxon>Diptera</taxon>
        <taxon>Nematocera</taxon>
        <taxon>Culicoidea</taxon>
        <taxon>Culicidae</taxon>
        <taxon>Anophelinae</taxon>
        <taxon>Anopheles</taxon>
    </lineage>
</organism>
<dbReference type="Proteomes" id="UP000030765">
    <property type="component" value="Unassembled WGS sequence"/>
</dbReference>
<dbReference type="EMBL" id="KE525339">
    <property type="protein sequence ID" value="KFB48239.1"/>
    <property type="molecule type" value="Genomic_DNA"/>
</dbReference>
<gene>
    <name evidence="1" type="ORF">ZHAS_00016360</name>
</gene>
<protein>
    <submittedName>
        <fullName evidence="1 2">Magnesium chelatase</fullName>
    </submittedName>
</protein>
<dbReference type="EMBL" id="ATLV01022998">
    <property type="status" value="NOT_ANNOTATED_CDS"/>
    <property type="molecule type" value="Genomic_DNA"/>
</dbReference>
<sequence>MPHRKRAAIREPAERSPSDELEQIFNRRFMADAVRWRFVVAVDQSPSADAIEKTQTIPAGVVVKVLSS</sequence>
<name>A0A084WDE5_ANOSI</name>